<dbReference type="Proteomes" id="UP001595897">
    <property type="component" value="Unassembled WGS sequence"/>
</dbReference>
<keyword evidence="10" id="KW-1185">Reference proteome</keyword>
<evidence type="ECO:0000256" key="4">
    <source>
        <dbReference type="ARBA" id="ARBA00022692"/>
    </source>
</evidence>
<comment type="subcellular location">
    <subcellularLocation>
        <location evidence="1">Cell inner membrane</location>
    </subcellularLocation>
</comment>
<evidence type="ECO:0000313" key="10">
    <source>
        <dbReference type="Proteomes" id="UP001595897"/>
    </source>
</evidence>
<dbReference type="InterPro" id="IPR051800">
    <property type="entry name" value="PqiA-PqiB_transport"/>
</dbReference>
<evidence type="ECO:0000256" key="3">
    <source>
        <dbReference type="ARBA" id="ARBA00022519"/>
    </source>
</evidence>
<evidence type="ECO:0000259" key="8">
    <source>
        <dbReference type="Pfam" id="PF02470"/>
    </source>
</evidence>
<evidence type="ECO:0000256" key="2">
    <source>
        <dbReference type="ARBA" id="ARBA00022475"/>
    </source>
</evidence>
<dbReference type="RefSeq" id="WP_382410881.1">
    <property type="nucleotide sequence ID" value="NZ_JBHSGU010000029.1"/>
</dbReference>
<proteinExistence type="predicted"/>
<name>A0ABV9LZD0_9ALTE</name>
<keyword evidence="3" id="KW-0997">Cell inner membrane</keyword>
<dbReference type="NCBIfam" id="NF008070">
    <property type="entry name" value="PRK10807.1"/>
    <property type="match status" value="1"/>
</dbReference>
<keyword evidence="5 7" id="KW-1133">Transmembrane helix</keyword>
<accession>A0ABV9LZD0</accession>
<gene>
    <name evidence="9" type="primary">pqiB</name>
    <name evidence="9" type="ORF">ACFO4O_17460</name>
</gene>
<organism evidence="9 10">
    <name type="scientific">Glaciecola siphonariae</name>
    <dbReference type="NCBI Taxonomy" id="521012"/>
    <lineage>
        <taxon>Bacteria</taxon>
        <taxon>Pseudomonadati</taxon>
        <taxon>Pseudomonadota</taxon>
        <taxon>Gammaproteobacteria</taxon>
        <taxon>Alteromonadales</taxon>
        <taxon>Alteromonadaceae</taxon>
        <taxon>Glaciecola</taxon>
    </lineage>
</organism>
<evidence type="ECO:0000256" key="5">
    <source>
        <dbReference type="ARBA" id="ARBA00022989"/>
    </source>
</evidence>
<evidence type="ECO:0000313" key="9">
    <source>
        <dbReference type="EMBL" id="MFC4701937.1"/>
    </source>
</evidence>
<dbReference type="PANTHER" id="PTHR30462">
    <property type="entry name" value="INTERMEMBRANE TRANSPORT PROTEIN PQIB-RELATED"/>
    <property type="match status" value="1"/>
</dbReference>
<feature type="domain" description="Mce/MlaD" evidence="8">
    <location>
        <begin position="166"/>
        <end position="218"/>
    </location>
</feature>
<protein>
    <submittedName>
        <fullName evidence="9">Intermembrane transport protein PqiB</fullName>
    </submittedName>
</protein>
<dbReference type="InterPro" id="IPR003399">
    <property type="entry name" value="Mce/MlaD"/>
</dbReference>
<sequence length="538" mass="59634">MTDEVSSKQAVVTHKSRISSIWILPIIAVLVGIGMLYKEWQDQGQTITIAFENAEGLEVNKTKVKYKNVDIGMLDGIEFNEDGDGILAQVVIDREMTHFLRSDSQFWVVRPRIGSSGVSGIGTLLSGAFITLEKGKDEQLSNSFVGLESPPISSPNDEGLKVSLVSSGGKALREGNPVMYRGFEVGAIELVDFDVDTREITYEVFINAPFHNLVTTNTFFWNAGGFEFSTNGQGLAIDFASVETFLAGGVQFDIPDDLPLGERITEAASFKLYENKRSVTEERVYEYLEYAILVEDSVAGVQVGTPVEYRGIRVGRVAKPYLGFHQTNLIDPDEERIPVIIHIEPQRLAQEEGYSLEWFDRQFKQWIKTGLAAKIESANYLTGAMKINLDMTNPVSNEITYFGQYMVIPINETGFAGILDKTDALLAKINALDIESVIVSVNDVMSSAETTLDSANDAIISTQSVILTMEQTLREGQSVMKGLQPSSPIYQELQDNLIEIQRTLDSLQPFIEKISAQPNSLIFGEQAQPDQEPKRKNP</sequence>
<keyword evidence="2" id="KW-1003">Cell membrane</keyword>
<keyword evidence="4 7" id="KW-0812">Transmembrane</keyword>
<comment type="caution">
    <text evidence="9">The sequence shown here is derived from an EMBL/GenBank/DDBJ whole genome shotgun (WGS) entry which is preliminary data.</text>
</comment>
<evidence type="ECO:0000256" key="7">
    <source>
        <dbReference type="SAM" id="Phobius"/>
    </source>
</evidence>
<feature type="domain" description="Mce/MlaD" evidence="8">
    <location>
        <begin position="293"/>
        <end position="390"/>
    </location>
</feature>
<keyword evidence="6 7" id="KW-0472">Membrane</keyword>
<evidence type="ECO:0000256" key="6">
    <source>
        <dbReference type="ARBA" id="ARBA00023136"/>
    </source>
</evidence>
<feature type="domain" description="Mce/MlaD" evidence="8">
    <location>
        <begin position="43"/>
        <end position="135"/>
    </location>
</feature>
<reference evidence="10" key="1">
    <citation type="journal article" date="2019" name="Int. J. Syst. Evol. Microbiol.">
        <title>The Global Catalogue of Microorganisms (GCM) 10K type strain sequencing project: providing services to taxonomists for standard genome sequencing and annotation.</title>
        <authorList>
            <consortium name="The Broad Institute Genomics Platform"/>
            <consortium name="The Broad Institute Genome Sequencing Center for Infectious Disease"/>
            <person name="Wu L."/>
            <person name="Ma J."/>
        </authorList>
    </citation>
    <scope>NUCLEOTIDE SEQUENCE [LARGE SCALE GENOMIC DNA]</scope>
    <source>
        <strain evidence="10">KACC 12507</strain>
    </source>
</reference>
<dbReference type="PANTHER" id="PTHR30462:SF2">
    <property type="entry name" value="INTERMEMBRANE TRANSPORT PROTEIN PQIB"/>
    <property type="match status" value="1"/>
</dbReference>
<dbReference type="EMBL" id="JBHSGU010000029">
    <property type="protein sequence ID" value="MFC4701937.1"/>
    <property type="molecule type" value="Genomic_DNA"/>
</dbReference>
<feature type="transmembrane region" description="Helical" evidence="7">
    <location>
        <begin position="21"/>
        <end position="37"/>
    </location>
</feature>
<dbReference type="Pfam" id="PF02470">
    <property type="entry name" value="MlaD"/>
    <property type="match status" value="3"/>
</dbReference>
<evidence type="ECO:0000256" key="1">
    <source>
        <dbReference type="ARBA" id="ARBA00004533"/>
    </source>
</evidence>